<dbReference type="GO" id="GO:0004222">
    <property type="term" value="F:metalloendopeptidase activity"/>
    <property type="evidence" value="ECO:0007669"/>
    <property type="project" value="InterPro"/>
</dbReference>
<accession>A0A2D6YNJ6</accession>
<dbReference type="CDD" id="cd06163">
    <property type="entry name" value="S2P-M50_PDZ_RseP-like"/>
    <property type="match status" value="1"/>
</dbReference>
<feature type="transmembrane region" description="Helical" evidence="11">
    <location>
        <begin position="6"/>
        <end position="26"/>
    </location>
</feature>
<evidence type="ECO:0000256" key="7">
    <source>
        <dbReference type="ARBA" id="ARBA00022833"/>
    </source>
</evidence>
<evidence type="ECO:0000313" key="13">
    <source>
        <dbReference type="EMBL" id="MAH64739.1"/>
    </source>
</evidence>
<dbReference type="GO" id="GO:0016020">
    <property type="term" value="C:membrane"/>
    <property type="evidence" value="ECO:0007669"/>
    <property type="project" value="UniProtKB-SubCell"/>
</dbReference>
<evidence type="ECO:0000256" key="4">
    <source>
        <dbReference type="ARBA" id="ARBA00022670"/>
    </source>
</evidence>
<comment type="cofactor">
    <cofactor evidence="1">
        <name>Zn(2+)</name>
        <dbReference type="ChEBI" id="CHEBI:29105"/>
    </cofactor>
</comment>
<keyword evidence="8 11" id="KW-1133">Transmembrane helix</keyword>
<keyword evidence="5 11" id="KW-0812">Transmembrane</keyword>
<evidence type="ECO:0000256" key="1">
    <source>
        <dbReference type="ARBA" id="ARBA00001947"/>
    </source>
</evidence>
<keyword evidence="4" id="KW-0645">Protease</keyword>
<proteinExistence type="inferred from homology"/>
<comment type="similarity">
    <text evidence="3">Belongs to the peptidase M50B family.</text>
</comment>
<evidence type="ECO:0000313" key="14">
    <source>
        <dbReference type="Proteomes" id="UP000226525"/>
    </source>
</evidence>
<keyword evidence="9" id="KW-0482">Metalloprotease</keyword>
<feature type="transmembrane region" description="Helical" evidence="11">
    <location>
        <begin position="93"/>
        <end position="117"/>
    </location>
</feature>
<evidence type="ECO:0000256" key="3">
    <source>
        <dbReference type="ARBA" id="ARBA00007931"/>
    </source>
</evidence>
<feature type="domain" description="Peptidase M50" evidence="12">
    <location>
        <begin position="8"/>
        <end position="118"/>
    </location>
</feature>
<evidence type="ECO:0000259" key="12">
    <source>
        <dbReference type="Pfam" id="PF02163"/>
    </source>
</evidence>
<evidence type="ECO:0000256" key="5">
    <source>
        <dbReference type="ARBA" id="ARBA00022692"/>
    </source>
</evidence>
<evidence type="ECO:0000256" key="2">
    <source>
        <dbReference type="ARBA" id="ARBA00004141"/>
    </source>
</evidence>
<evidence type="ECO:0000256" key="9">
    <source>
        <dbReference type="ARBA" id="ARBA00023049"/>
    </source>
</evidence>
<dbReference type="GO" id="GO:0006508">
    <property type="term" value="P:proteolysis"/>
    <property type="evidence" value="ECO:0007669"/>
    <property type="project" value="UniProtKB-KW"/>
</dbReference>
<keyword evidence="6" id="KW-0378">Hydrolase</keyword>
<comment type="caution">
    <text evidence="13">The sequence shown here is derived from an EMBL/GenBank/DDBJ whole genome shotgun (WGS) entry which is preliminary data.</text>
</comment>
<evidence type="ECO:0000256" key="8">
    <source>
        <dbReference type="ARBA" id="ARBA00022989"/>
    </source>
</evidence>
<evidence type="ECO:0000256" key="11">
    <source>
        <dbReference type="SAM" id="Phobius"/>
    </source>
</evidence>
<comment type="subcellular location">
    <subcellularLocation>
        <location evidence="2">Membrane</location>
        <topology evidence="2">Multi-pass membrane protein</topology>
    </subcellularLocation>
</comment>
<dbReference type="InterPro" id="IPR008915">
    <property type="entry name" value="Peptidase_M50"/>
</dbReference>
<protein>
    <recommendedName>
        <fullName evidence="12">Peptidase M50 domain-containing protein</fullName>
    </recommendedName>
</protein>
<organism evidence="13 14">
    <name type="scientific">SAR324 cluster bacterium</name>
    <dbReference type="NCBI Taxonomy" id="2024889"/>
    <lineage>
        <taxon>Bacteria</taxon>
        <taxon>Deltaproteobacteria</taxon>
        <taxon>SAR324 cluster</taxon>
    </lineage>
</organism>
<reference evidence="14" key="1">
    <citation type="submission" date="2017-09" db="EMBL/GenBank/DDBJ databases">
        <title>The Reconstruction of 2,631 Draft Metagenome-Assembled Genomes from the Global Oceans.</title>
        <authorList>
            <person name="Tully B.J."/>
            <person name="Graham E.D."/>
            <person name="Heidelberg J.F."/>
        </authorList>
    </citation>
    <scope>NUCLEOTIDE SEQUENCE [LARGE SCALE GENOMIC DNA]</scope>
</reference>
<keyword evidence="10 11" id="KW-0472">Membrane</keyword>
<name>A0A2D6YNJ6_9DELT</name>
<dbReference type="PANTHER" id="PTHR42837:SF2">
    <property type="entry name" value="MEMBRANE METALLOPROTEASE ARASP2, CHLOROPLASTIC-RELATED"/>
    <property type="match status" value="1"/>
</dbReference>
<dbReference type="InterPro" id="IPR004387">
    <property type="entry name" value="Pept_M50_Zn"/>
</dbReference>
<dbReference type="EMBL" id="NZEX01000185">
    <property type="protein sequence ID" value="MAH64739.1"/>
    <property type="molecule type" value="Genomic_DNA"/>
</dbReference>
<evidence type="ECO:0000256" key="6">
    <source>
        <dbReference type="ARBA" id="ARBA00022801"/>
    </source>
</evidence>
<dbReference type="PANTHER" id="PTHR42837">
    <property type="entry name" value="REGULATOR OF SIGMA-E PROTEASE RSEP"/>
    <property type="match status" value="1"/>
</dbReference>
<keyword evidence="7" id="KW-0862">Zinc</keyword>
<dbReference type="Pfam" id="PF02163">
    <property type="entry name" value="Peptidase_M50"/>
    <property type="match status" value="1"/>
</dbReference>
<dbReference type="Proteomes" id="UP000226525">
    <property type="component" value="Unassembled WGS sequence"/>
</dbReference>
<evidence type="ECO:0000256" key="10">
    <source>
        <dbReference type="ARBA" id="ARBA00023136"/>
    </source>
</evidence>
<gene>
    <name evidence="13" type="ORF">CMN54_15120</name>
</gene>
<sequence length="131" mass="14776">MITTVLSFIVVLGFLIFIHELGHYLAARHVNVRVETFSIGFPPKMTGFRRGNTDYQICWIPLGGYVRLFGQNVMDEDPDDPENYASKTVWQRFYILVAGPAMNLVFAFIFMPLVYLVGVDAPAYLSAPPVV</sequence>
<dbReference type="AlphaFoldDB" id="A0A2D6YNJ6"/>